<name>A0A1H3ASC1_ALLWA</name>
<evidence type="ECO:0000256" key="3">
    <source>
        <dbReference type="ARBA" id="ARBA00038412"/>
    </source>
</evidence>
<comment type="similarity">
    <text evidence="3">Belongs to the HNH nuclease family.</text>
</comment>
<dbReference type="InterPro" id="IPR002711">
    <property type="entry name" value="HNH"/>
</dbReference>
<dbReference type="AlphaFoldDB" id="A0A1H3ASC1"/>
<organism evidence="6 7">
    <name type="scientific">Allochromatium warmingii</name>
    <name type="common">Chromatium warmingii</name>
    <dbReference type="NCBI Taxonomy" id="61595"/>
    <lineage>
        <taxon>Bacteria</taxon>
        <taxon>Pseudomonadati</taxon>
        <taxon>Pseudomonadota</taxon>
        <taxon>Gammaproteobacteria</taxon>
        <taxon>Chromatiales</taxon>
        <taxon>Chromatiaceae</taxon>
        <taxon>Allochromatium</taxon>
    </lineage>
</organism>
<dbReference type="GO" id="GO:0004519">
    <property type="term" value="F:endonuclease activity"/>
    <property type="evidence" value="ECO:0007669"/>
    <property type="project" value="UniProtKB-KW"/>
</dbReference>
<evidence type="ECO:0000256" key="2">
    <source>
        <dbReference type="ARBA" id="ARBA00022801"/>
    </source>
</evidence>
<keyword evidence="7" id="KW-1185">Reference proteome</keyword>
<dbReference type="OrthoDB" id="9796565at2"/>
<evidence type="ECO:0000256" key="1">
    <source>
        <dbReference type="ARBA" id="ARBA00022722"/>
    </source>
</evidence>
<dbReference type="PANTHER" id="PTHR41286">
    <property type="entry name" value="HNH NUCLEASE YAJD-RELATED"/>
    <property type="match status" value="1"/>
</dbReference>
<dbReference type="NCBIfam" id="NF008448">
    <property type="entry name" value="PRK11295.1"/>
    <property type="match status" value="1"/>
</dbReference>
<keyword evidence="6" id="KW-0255">Endonuclease</keyword>
<dbReference type="GO" id="GO:0008270">
    <property type="term" value="F:zinc ion binding"/>
    <property type="evidence" value="ECO:0007669"/>
    <property type="project" value="InterPro"/>
</dbReference>
<gene>
    <name evidence="6" type="ORF">SAMN05421644_10178</name>
</gene>
<dbReference type="CDD" id="cd00085">
    <property type="entry name" value="HNHc"/>
    <property type="match status" value="1"/>
</dbReference>
<evidence type="ECO:0000313" key="6">
    <source>
        <dbReference type="EMBL" id="SDX32024.1"/>
    </source>
</evidence>
<dbReference type="Pfam" id="PF01844">
    <property type="entry name" value="HNH"/>
    <property type="match status" value="1"/>
</dbReference>
<dbReference type="GO" id="GO:0005829">
    <property type="term" value="C:cytosol"/>
    <property type="evidence" value="ECO:0007669"/>
    <property type="project" value="TreeGrafter"/>
</dbReference>
<dbReference type="InterPro" id="IPR003615">
    <property type="entry name" value="HNH_nuc"/>
</dbReference>
<evidence type="ECO:0000259" key="5">
    <source>
        <dbReference type="SMART" id="SM00507"/>
    </source>
</evidence>
<reference evidence="7" key="1">
    <citation type="submission" date="2016-10" db="EMBL/GenBank/DDBJ databases">
        <authorList>
            <person name="Varghese N."/>
            <person name="Submissions S."/>
        </authorList>
    </citation>
    <scope>NUCLEOTIDE SEQUENCE [LARGE SCALE GENOMIC DNA]</scope>
    <source>
        <strain evidence="7">DSM 173</strain>
    </source>
</reference>
<dbReference type="PANTHER" id="PTHR41286:SF1">
    <property type="entry name" value="HNH NUCLEASE YAJD-RELATED"/>
    <property type="match status" value="1"/>
</dbReference>
<proteinExistence type="inferred from homology"/>
<dbReference type="STRING" id="61595.SAMN05421644_10178"/>
<dbReference type="RefSeq" id="WP_091331412.1">
    <property type="nucleotide sequence ID" value="NZ_FNOW01000001.1"/>
</dbReference>
<dbReference type="GO" id="GO:0003676">
    <property type="term" value="F:nucleic acid binding"/>
    <property type="evidence" value="ECO:0007669"/>
    <property type="project" value="InterPro"/>
</dbReference>
<dbReference type="GO" id="GO:0016787">
    <property type="term" value="F:hydrolase activity"/>
    <property type="evidence" value="ECO:0007669"/>
    <property type="project" value="UniProtKB-KW"/>
</dbReference>
<protein>
    <recommendedName>
        <fullName evidence="4">Putative HNH nuclease YajD</fullName>
    </recommendedName>
</protein>
<keyword evidence="1" id="KW-0540">Nuclease</keyword>
<accession>A0A1H3ASC1</accession>
<dbReference type="Proteomes" id="UP000198672">
    <property type="component" value="Unassembled WGS sequence"/>
</dbReference>
<sequence length="140" mass="15497">MATPTPPRHGKTGKPIDTAKLDQVVVNARKASEERAAGYRDQALKLYSWVCGRCARTFSRENLRELTVHHKDMDHDNNPPDGSNWELLCIYCHDNEHQKYEEHLATLVRGSGKPAKPSAGGGTTATFNPFAALGDLLNKD</sequence>
<evidence type="ECO:0000313" key="7">
    <source>
        <dbReference type="Proteomes" id="UP000198672"/>
    </source>
</evidence>
<feature type="domain" description="HNH nuclease" evidence="5">
    <location>
        <begin position="39"/>
        <end position="94"/>
    </location>
</feature>
<evidence type="ECO:0000256" key="4">
    <source>
        <dbReference type="ARBA" id="ARBA00040194"/>
    </source>
</evidence>
<dbReference type="EMBL" id="FNOW01000001">
    <property type="protein sequence ID" value="SDX32024.1"/>
    <property type="molecule type" value="Genomic_DNA"/>
</dbReference>
<dbReference type="Gene3D" id="1.10.30.50">
    <property type="match status" value="1"/>
</dbReference>
<keyword evidence="2" id="KW-0378">Hydrolase</keyword>
<dbReference type="SMART" id="SM00507">
    <property type="entry name" value="HNHc"/>
    <property type="match status" value="1"/>
</dbReference>